<organism evidence="2 3">
    <name type="scientific">Quercus suber</name>
    <name type="common">Cork oak</name>
    <dbReference type="NCBI Taxonomy" id="58331"/>
    <lineage>
        <taxon>Eukaryota</taxon>
        <taxon>Viridiplantae</taxon>
        <taxon>Streptophyta</taxon>
        <taxon>Embryophyta</taxon>
        <taxon>Tracheophyta</taxon>
        <taxon>Spermatophyta</taxon>
        <taxon>Magnoliopsida</taxon>
        <taxon>eudicotyledons</taxon>
        <taxon>Gunneridae</taxon>
        <taxon>Pentapetalae</taxon>
        <taxon>rosids</taxon>
        <taxon>fabids</taxon>
        <taxon>Fagales</taxon>
        <taxon>Fagaceae</taxon>
        <taxon>Quercus</taxon>
    </lineage>
</organism>
<sequence>MTKFGHPSKTNAKVFIIQRADLITICRARCYLRSKENEITNGSSHVELDEDDTEIEMVEFNEDDTQNETVELNENNIENEIKKTKNVEDKVEDPKLGMMFNSVDDAMLYYTRYGKGKGFAVAKRTSKRGIDGETKYVTIGCNRAGKPRIRSNRAGVPWTTSTHPLQLQPRSKTDYPS</sequence>
<protein>
    <recommendedName>
        <fullName evidence="4">FAR1 domain-containing protein</fullName>
    </recommendedName>
</protein>
<comment type="caution">
    <text evidence="2">The sequence shown here is derived from an EMBL/GenBank/DDBJ whole genome shotgun (WGS) entry which is preliminary data.</text>
</comment>
<dbReference type="AlphaFoldDB" id="A0AAW0IXK0"/>
<keyword evidence="3" id="KW-1185">Reference proteome</keyword>
<evidence type="ECO:0008006" key="4">
    <source>
        <dbReference type="Google" id="ProtNLM"/>
    </source>
</evidence>
<feature type="compositionally biased region" description="Polar residues" evidence="1">
    <location>
        <begin position="158"/>
        <end position="177"/>
    </location>
</feature>
<name>A0AAW0IXK0_QUESU</name>
<dbReference type="EMBL" id="PKMF04000797">
    <property type="protein sequence ID" value="KAK7819135.1"/>
    <property type="molecule type" value="Genomic_DNA"/>
</dbReference>
<reference evidence="2 3" key="1">
    <citation type="journal article" date="2018" name="Sci. Data">
        <title>The draft genome sequence of cork oak.</title>
        <authorList>
            <person name="Ramos A.M."/>
            <person name="Usie A."/>
            <person name="Barbosa P."/>
            <person name="Barros P.M."/>
            <person name="Capote T."/>
            <person name="Chaves I."/>
            <person name="Simoes F."/>
            <person name="Abreu I."/>
            <person name="Carrasquinho I."/>
            <person name="Faro C."/>
            <person name="Guimaraes J.B."/>
            <person name="Mendonca D."/>
            <person name="Nobrega F."/>
            <person name="Rodrigues L."/>
            <person name="Saibo N.J.M."/>
            <person name="Varela M.C."/>
            <person name="Egas C."/>
            <person name="Matos J."/>
            <person name="Miguel C.M."/>
            <person name="Oliveira M.M."/>
            <person name="Ricardo C.P."/>
            <person name="Goncalves S."/>
        </authorList>
    </citation>
    <scope>NUCLEOTIDE SEQUENCE [LARGE SCALE GENOMIC DNA]</scope>
    <source>
        <strain evidence="3">cv. HL8</strain>
    </source>
</reference>
<accession>A0AAW0IXK0</accession>
<evidence type="ECO:0000313" key="3">
    <source>
        <dbReference type="Proteomes" id="UP000237347"/>
    </source>
</evidence>
<dbReference type="Proteomes" id="UP000237347">
    <property type="component" value="Unassembled WGS sequence"/>
</dbReference>
<gene>
    <name evidence="2" type="ORF">CFP56_040678</name>
</gene>
<proteinExistence type="predicted"/>
<dbReference type="PANTHER" id="PTHR46328:SF35">
    <property type="entry name" value="PROTEIN FAR1-RELATED SEQUENCE 5-LIKE"/>
    <property type="match status" value="1"/>
</dbReference>
<evidence type="ECO:0000313" key="2">
    <source>
        <dbReference type="EMBL" id="KAK7819135.1"/>
    </source>
</evidence>
<dbReference type="PANTHER" id="PTHR46328">
    <property type="entry name" value="FAR-RED IMPAIRED RESPONSIVE (FAR1) FAMILY PROTEIN-RELATED"/>
    <property type="match status" value="1"/>
</dbReference>
<feature type="region of interest" description="Disordered" evidence="1">
    <location>
        <begin position="148"/>
        <end position="177"/>
    </location>
</feature>
<evidence type="ECO:0000256" key="1">
    <source>
        <dbReference type="SAM" id="MobiDB-lite"/>
    </source>
</evidence>